<dbReference type="PANTHER" id="PTHR11079">
    <property type="entry name" value="CYTOSINE DEAMINASE FAMILY MEMBER"/>
    <property type="match status" value="1"/>
</dbReference>
<dbReference type="EC" id="3.5.4.33" evidence="8"/>
<protein>
    <recommendedName>
        <fullName evidence="8">tRNA-specific adenosine deaminase</fullName>
        <ecNumber evidence="8">3.5.4.33</ecNumber>
    </recommendedName>
</protein>
<dbReference type="InterPro" id="IPR016193">
    <property type="entry name" value="Cytidine_deaminase-like"/>
</dbReference>
<evidence type="ECO:0000256" key="3">
    <source>
        <dbReference type="ARBA" id="ARBA00022694"/>
    </source>
</evidence>
<keyword evidence="6 8" id="KW-0862">Zinc</keyword>
<comment type="subunit">
    <text evidence="2 8">Homodimer.</text>
</comment>
<keyword evidence="4 8" id="KW-0479">Metal-binding</keyword>
<evidence type="ECO:0000256" key="4">
    <source>
        <dbReference type="ARBA" id="ARBA00022723"/>
    </source>
</evidence>
<dbReference type="HAMAP" id="MF_00972">
    <property type="entry name" value="tRNA_aden_deaminase"/>
    <property type="match status" value="1"/>
</dbReference>
<gene>
    <name evidence="8" type="primary">tadA</name>
    <name evidence="10" type="ORF">E8K88_03520</name>
</gene>
<dbReference type="AlphaFoldDB" id="A0A4S5BS65"/>
<comment type="caution">
    <text evidence="10">The sequence shown here is derived from an EMBL/GenBank/DDBJ whole genome shotgun (WGS) entry which is preliminary data.</text>
</comment>
<dbReference type="PANTHER" id="PTHR11079:SF202">
    <property type="entry name" value="TRNA-SPECIFIC ADENOSINE DEAMINASE"/>
    <property type="match status" value="1"/>
</dbReference>
<dbReference type="Gene3D" id="3.40.140.10">
    <property type="entry name" value="Cytidine Deaminase, domain 2"/>
    <property type="match status" value="1"/>
</dbReference>
<comment type="function">
    <text evidence="8">Catalyzes the deamination of adenosine to inosine at the wobble position 34 of tRNA(Arg2).</text>
</comment>
<proteinExistence type="inferred from homology"/>
<dbReference type="InterPro" id="IPR028883">
    <property type="entry name" value="tRNA_aden_deaminase"/>
</dbReference>
<accession>A0A4S5BS65</accession>
<reference evidence="10 11" key="1">
    <citation type="submission" date="2019-04" db="EMBL/GenBank/DDBJ databases">
        <title>Lampropedia sp YIM MLB12 draf genome.</title>
        <authorList>
            <person name="Wang Y.-X."/>
        </authorList>
    </citation>
    <scope>NUCLEOTIDE SEQUENCE [LARGE SCALE GENOMIC DNA]</scope>
    <source>
        <strain evidence="10 11">YIM MLB12</strain>
    </source>
</reference>
<feature type="binding site" evidence="8">
    <location>
        <position position="87"/>
    </location>
    <ligand>
        <name>Zn(2+)</name>
        <dbReference type="ChEBI" id="CHEBI:29105"/>
        <note>catalytic</note>
    </ligand>
</feature>
<keyword evidence="3 8" id="KW-0819">tRNA processing</keyword>
<dbReference type="PROSITE" id="PS00903">
    <property type="entry name" value="CYT_DCMP_DEAMINASES_1"/>
    <property type="match status" value="1"/>
</dbReference>
<comment type="similarity">
    <text evidence="1">Belongs to the cytidine and deoxycytidylate deaminase family. ADAT2 subfamily.</text>
</comment>
<dbReference type="Gene3D" id="3.40.50.1820">
    <property type="entry name" value="alpha/beta hydrolase"/>
    <property type="match status" value="1"/>
</dbReference>
<dbReference type="GO" id="GO:0002100">
    <property type="term" value="P:tRNA wobble adenosine to inosine editing"/>
    <property type="evidence" value="ECO:0007669"/>
    <property type="project" value="UniProtKB-UniRule"/>
</dbReference>
<comment type="cofactor">
    <cofactor evidence="8">
        <name>Zn(2+)</name>
        <dbReference type="ChEBI" id="CHEBI:29105"/>
    </cofactor>
    <text evidence="8">Binds 1 zinc ion per subunit.</text>
</comment>
<dbReference type="InterPro" id="IPR002125">
    <property type="entry name" value="CMP_dCMP_dom"/>
</dbReference>
<dbReference type="SUPFAM" id="SSF53927">
    <property type="entry name" value="Cytidine deaminase-like"/>
    <property type="match status" value="1"/>
</dbReference>
<evidence type="ECO:0000256" key="2">
    <source>
        <dbReference type="ARBA" id="ARBA00011738"/>
    </source>
</evidence>
<dbReference type="InterPro" id="IPR016192">
    <property type="entry name" value="APOBEC/CMP_deaminase_Zn-bd"/>
</dbReference>
<evidence type="ECO:0000256" key="7">
    <source>
        <dbReference type="ARBA" id="ARBA00048045"/>
    </source>
</evidence>
<evidence type="ECO:0000256" key="8">
    <source>
        <dbReference type="HAMAP-Rule" id="MF_00972"/>
    </source>
</evidence>
<dbReference type="SUPFAM" id="SSF53474">
    <property type="entry name" value="alpha/beta-Hydrolases"/>
    <property type="match status" value="1"/>
</dbReference>
<feature type="binding site" evidence="8">
    <location>
        <position position="57"/>
    </location>
    <ligand>
        <name>Zn(2+)</name>
        <dbReference type="ChEBI" id="CHEBI:29105"/>
        <note>catalytic</note>
    </ligand>
</feature>
<evidence type="ECO:0000256" key="1">
    <source>
        <dbReference type="ARBA" id="ARBA00010669"/>
    </source>
</evidence>
<dbReference type="InterPro" id="IPR029058">
    <property type="entry name" value="AB_hydrolase_fold"/>
</dbReference>
<evidence type="ECO:0000259" key="9">
    <source>
        <dbReference type="PROSITE" id="PS51747"/>
    </source>
</evidence>
<dbReference type="NCBIfam" id="NF008113">
    <property type="entry name" value="PRK10860.1"/>
    <property type="match status" value="1"/>
</dbReference>
<evidence type="ECO:0000313" key="10">
    <source>
        <dbReference type="EMBL" id="THJ35664.1"/>
    </source>
</evidence>
<dbReference type="GO" id="GO:0052717">
    <property type="term" value="F:tRNA-specific adenosine-34 deaminase activity"/>
    <property type="evidence" value="ECO:0007669"/>
    <property type="project" value="UniProtKB-UniRule"/>
</dbReference>
<organism evidence="10 11">
    <name type="scientific">Lampropedia aestuarii</name>
    <dbReference type="NCBI Taxonomy" id="2562762"/>
    <lineage>
        <taxon>Bacteria</taxon>
        <taxon>Pseudomonadati</taxon>
        <taxon>Pseudomonadota</taxon>
        <taxon>Betaproteobacteria</taxon>
        <taxon>Burkholderiales</taxon>
        <taxon>Comamonadaceae</taxon>
        <taxon>Lampropedia</taxon>
    </lineage>
</organism>
<dbReference type="Proteomes" id="UP000306236">
    <property type="component" value="Unassembled WGS sequence"/>
</dbReference>
<keyword evidence="5 8" id="KW-0378">Hydrolase</keyword>
<dbReference type="PROSITE" id="PS51747">
    <property type="entry name" value="CYT_DCMP_DEAMINASES_2"/>
    <property type="match status" value="1"/>
</dbReference>
<feature type="binding site" evidence="8">
    <location>
        <position position="90"/>
    </location>
    <ligand>
        <name>Zn(2+)</name>
        <dbReference type="ChEBI" id="CHEBI:29105"/>
        <note>catalytic</note>
    </ligand>
</feature>
<evidence type="ECO:0000256" key="6">
    <source>
        <dbReference type="ARBA" id="ARBA00022833"/>
    </source>
</evidence>
<dbReference type="OrthoDB" id="9802676at2"/>
<keyword evidence="11" id="KW-1185">Reference proteome</keyword>
<dbReference type="InterPro" id="IPR058535">
    <property type="entry name" value="MafB19-deam"/>
</dbReference>
<name>A0A4S5BS65_9BURK</name>
<dbReference type="Pfam" id="PF14437">
    <property type="entry name" value="MafB19-deam"/>
    <property type="match status" value="1"/>
</dbReference>
<evidence type="ECO:0000256" key="5">
    <source>
        <dbReference type="ARBA" id="ARBA00022801"/>
    </source>
</evidence>
<sequence length="418" mass="44513">MTDSNEVHNHWMALALEQAELAAAAGEVPVGAVVVCAGQVIAKAHNQTVQLADPTAHAEVLALRMAAQVMGNHRLNECILYVTLEPCAMCSGAVFQARLKAVVYGAQEPKTGAAGSVVDLFANLQLNHHTAITGGVMAGPASALLAHFFARRRAAAASQHAPQRLSDLALRTPARALDGQAPEGAYTNSLPSAQGLRMHYVQQGAIPGPDHCVWVLLHPLWHWSAWWQPLLHALGAQGDSALAPDLIGWGRSDKPKRADWHSEAGHAQLVLELLQSLGVRRCVLVGQDGGDALAQAILARSAAKLDVAAVLQLHCNGTDGIWPAPLKQAAQKTWRLDAYLRAHLHSDGVVWQQATAPYPDAGHARNWASGCFAAPAPVLAEANLYQLDAHAQRDAIKLAQQLRIMAQAWSAAHSPPQA</sequence>
<dbReference type="RefSeq" id="WP_136405263.1">
    <property type="nucleotide sequence ID" value="NZ_SSWX01000003.1"/>
</dbReference>
<dbReference type="CDD" id="cd01285">
    <property type="entry name" value="nucleoside_deaminase"/>
    <property type="match status" value="1"/>
</dbReference>
<evidence type="ECO:0000313" key="11">
    <source>
        <dbReference type="Proteomes" id="UP000306236"/>
    </source>
</evidence>
<dbReference type="GO" id="GO:0008270">
    <property type="term" value="F:zinc ion binding"/>
    <property type="evidence" value="ECO:0007669"/>
    <property type="project" value="UniProtKB-UniRule"/>
</dbReference>
<dbReference type="FunFam" id="3.40.140.10:FF:000005">
    <property type="entry name" value="tRNA-specific adenosine deaminase"/>
    <property type="match status" value="1"/>
</dbReference>
<dbReference type="EMBL" id="SSWX01000003">
    <property type="protein sequence ID" value="THJ35664.1"/>
    <property type="molecule type" value="Genomic_DNA"/>
</dbReference>
<feature type="domain" description="CMP/dCMP-type deaminase" evidence="9">
    <location>
        <begin position="6"/>
        <end position="117"/>
    </location>
</feature>
<comment type="catalytic activity">
    <reaction evidence="7 8">
        <text>adenosine(34) in tRNA + H2O + H(+) = inosine(34) in tRNA + NH4(+)</text>
        <dbReference type="Rhea" id="RHEA:43168"/>
        <dbReference type="Rhea" id="RHEA-COMP:10373"/>
        <dbReference type="Rhea" id="RHEA-COMP:10374"/>
        <dbReference type="ChEBI" id="CHEBI:15377"/>
        <dbReference type="ChEBI" id="CHEBI:15378"/>
        <dbReference type="ChEBI" id="CHEBI:28938"/>
        <dbReference type="ChEBI" id="CHEBI:74411"/>
        <dbReference type="ChEBI" id="CHEBI:82852"/>
        <dbReference type="EC" id="3.5.4.33"/>
    </reaction>
</comment>
<feature type="active site" description="Proton donor" evidence="8">
    <location>
        <position position="59"/>
    </location>
</feature>